<comment type="caution">
    <text evidence="9">The sequence shown here is derived from an EMBL/GenBank/DDBJ whole genome shotgun (WGS) entry which is preliminary data.</text>
</comment>
<keyword evidence="4 7" id="KW-0694">RNA-binding</keyword>
<dbReference type="AlphaFoldDB" id="A0A520N3L8"/>
<dbReference type="SUPFAM" id="SSF69705">
    <property type="entry name" value="Transcription factor NusA, N-terminal domain"/>
    <property type="match status" value="1"/>
</dbReference>
<dbReference type="EMBL" id="SHBF01000006">
    <property type="protein sequence ID" value="RZO28036.1"/>
    <property type="molecule type" value="Genomic_DNA"/>
</dbReference>
<keyword evidence="1 7" id="KW-0806">Transcription termination</keyword>
<dbReference type="InterPro" id="IPR058582">
    <property type="entry name" value="KH_NusA_2nd"/>
</dbReference>
<dbReference type="Gene3D" id="2.40.50.140">
    <property type="entry name" value="Nucleic acid-binding proteins"/>
    <property type="match status" value="1"/>
</dbReference>
<keyword evidence="3 7" id="KW-0889">Transcription antitermination</keyword>
<evidence type="ECO:0000256" key="6">
    <source>
        <dbReference type="ARBA" id="ARBA00023163"/>
    </source>
</evidence>
<dbReference type="PROSITE" id="PS50084">
    <property type="entry name" value="KH_TYPE_1"/>
    <property type="match status" value="1"/>
</dbReference>
<dbReference type="InterPro" id="IPR004087">
    <property type="entry name" value="KH_dom"/>
</dbReference>
<dbReference type="Gene3D" id="1.10.150.20">
    <property type="entry name" value="5' to 3' exonuclease, C-terminal subdomain"/>
    <property type="match status" value="1"/>
</dbReference>
<evidence type="ECO:0000259" key="8">
    <source>
        <dbReference type="PROSITE" id="PS50126"/>
    </source>
</evidence>
<dbReference type="Gene3D" id="3.30.300.20">
    <property type="match status" value="2"/>
</dbReference>
<dbReference type="GO" id="GO:0005829">
    <property type="term" value="C:cytosol"/>
    <property type="evidence" value="ECO:0007669"/>
    <property type="project" value="TreeGrafter"/>
</dbReference>
<dbReference type="GO" id="GO:0003700">
    <property type="term" value="F:DNA-binding transcription factor activity"/>
    <property type="evidence" value="ECO:0007669"/>
    <property type="project" value="InterPro"/>
</dbReference>
<evidence type="ECO:0000256" key="5">
    <source>
        <dbReference type="ARBA" id="ARBA00023015"/>
    </source>
</evidence>
<dbReference type="GO" id="GO:0006353">
    <property type="term" value="P:DNA-templated transcription termination"/>
    <property type="evidence" value="ECO:0007669"/>
    <property type="project" value="UniProtKB-UniRule"/>
</dbReference>
<dbReference type="InterPro" id="IPR030842">
    <property type="entry name" value="TF_NusA_bacterial"/>
</dbReference>
<sequence>MESKEILAVVDSVSTEKGLEKDVIFKAIEVAIASASQRHFHEDADLYVSINRDTGEYTTHRNWIVFDESNEEYHHETHVSAEESKLSVGEVYSKQQHNIEFGRIETQAARQVMLQKVREAEREKVVEQFKSQNNKLVSGSVKRVTRDNIIVDISHEVEALLPRDKLMPGEIYKINDRIRAVLQIVEVEGRGPQLMLNRSCSEMVTELFNIEVPEINEDVIEIRGIARDAGSRSKIAVKTNDGRIDPVGACVGMRGSRVQAVSSELGNERIDIIIYDDNPAQLVINALSPAKVESIVMDEDSRSMDIAVNEDNLALAIGSRGQNIRLASRLVGWDLNIISNEEAEAKVKVDETEFLAKIIDTLEVKEEVAEKIISSGFLSFDEIAYAGDLKLKEFIESDEEVSRIKTASEDAALLEAMGAVTEEEDNVESLSDLNLDEDNIGKLSNKGIKNKDDLAELSIDELQEIIEISSDDASKMIMKAREHWFNE</sequence>
<dbReference type="CDD" id="cd22529">
    <property type="entry name" value="KH-II_NusA_rpt2"/>
    <property type="match status" value="1"/>
</dbReference>
<dbReference type="PANTHER" id="PTHR22648:SF0">
    <property type="entry name" value="TRANSCRIPTION TERMINATION_ANTITERMINATION PROTEIN NUSA"/>
    <property type="match status" value="1"/>
</dbReference>
<dbReference type="GO" id="GO:0003723">
    <property type="term" value="F:RNA binding"/>
    <property type="evidence" value="ECO:0007669"/>
    <property type="project" value="UniProtKB-UniRule"/>
</dbReference>
<feature type="domain" description="S1 motif" evidence="8">
    <location>
        <begin position="134"/>
        <end position="199"/>
    </location>
</feature>
<dbReference type="SUPFAM" id="SSF50249">
    <property type="entry name" value="Nucleic acid-binding proteins"/>
    <property type="match status" value="1"/>
</dbReference>
<dbReference type="FunFam" id="3.30.300.20:FF:000002">
    <property type="entry name" value="Transcription termination/antitermination protein NusA"/>
    <property type="match status" value="1"/>
</dbReference>
<evidence type="ECO:0000256" key="7">
    <source>
        <dbReference type="HAMAP-Rule" id="MF_00945"/>
    </source>
</evidence>
<evidence type="ECO:0000256" key="2">
    <source>
        <dbReference type="ARBA" id="ARBA00022490"/>
    </source>
</evidence>
<keyword evidence="6 7" id="KW-0804">Transcription</keyword>
<dbReference type="NCBIfam" id="TIGR01953">
    <property type="entry name" value="NusA"/>
    <property type="match status" value="1"/>
</dbReference>
<dbReference type="PROSITE" id="PS50126">
    <property type="entry name" value="S1"/>
    <property type="match status" value="1"/>
</dbReference>
<keyword evidence="5 7" id="KW-0805">Transcription regulation</keyword>
<dbReference type="InterPro" id="IPR010995">
    <property type="entry name" value="DNA_repair_Rad51/TF_NusA_a-hlx"/>
</dbReference>
<name>A0A520N3L8_9GAMM</name>
<dbReference type="InterPro" id="IPR003029">
    <property type="entry name" value="S1_domain"/>
</dbReference>
<proteinExistence type="inferred from homology"/>
<comment type="subunit">
    <text evidence="7">Monomer. Binds directly to the core enzyme of the DNA-dependent RNA polymerase and to nascent RNA.</text>
</comment>
<dbReference type="PANTHER" id="PTHR22648">
    <property type="entry name" value="TRANSCRIPTION TERMINATION FACTOR NUSA"/>
    <property type="match status" value="1"/>
</dbReference>
<dbReference type="SMART" id="SM00322">
    <property type="entry name" value="KH"/>
    <property type="match status" value="2"/>
</dbReference>
<dbReference type="GO" id="GO:0000166">
    <property type="term" value="F:nucleotide binding"/>
    <property type="evidence" value="ECO:0007669"/>
    <property type="project" value="InterPro"/>
</dbReference>
<dbReference type="InterPro" id="IPR025249">
    <property type="entry name" value="TF_NusA_KH_1st"/>
</dbReference>
<dbReference type="Proteomes" id="UP000318710">
    <property type="component" value="Unassembled WGS sequence"/>
</dbReference>
<dbReference type="InterPro" id="IPR015946">
    <property type="entry name" value="KH_dom-like_a/b"/>
</dbReference>
<keyword evidence="2 7" id="KW-0963">Cytoplasm</keyword>
<evidence type="ECO:0000256" key="3">
    <source>
        <dbReference type="ARBA" id="ARBA00022814"/>
    </source>
</evidence>
<dbReference type="GO" id="GO:0031564">
    <property type="term" value="P:transcription antitermination"/>
    <property type="evidence" value="ECO:0007669"/>
    <property type="project" value="UniProtKB-UniRule"/>
</dbReference>
<evidence type="ECO:0000313" key="10">
    <source>
        <dbReference type="Proteomes" id="UP000318710"/>
    </source>
</evidence>
<dbReference type="InterPro" id="IPR036555">
    <property type="entry name" value="NusA_N_sf"/>
</dbReference>
<dbReference type="FunFam" id="3.30.300.20:FF:000005">
    <property type="entry name" value="Transcription termination/antitermination protein NusA"/>
    <property type="match status" value="1"/>
</dbReference>
<dbReference type="InterPro" id="IPR010213">
    <property type="entry name" value="TF_NusA"/>
</dbReference>
<dbReference type="InterPro" id="IPR013735">
    <property type="entry name" value="TF_NusA_N"/>
</dbReference>
<accession>A0A520N3L8</accession>
<dbReference type="Pfam" id="PF00575">
    <property type="entry name" value="S1"/>
    <property type="match status" value="1"/>
</dbReference>
<dbReference type="Gene3D" id="3.30.1480.10">
    <property type="entry name" value="NusA, N-terminal domain"/>
    <property type="match status" value="1"/>
</dbReference>
<dbReference type="Pfam" id="PF26594">
    <property type="entry name" value="KH_NusA_2nd"/>
    <property type="match status" value="1"/>
</dbReference>
<protein>
    <recommendedName>
        <fullName evidence="7">Transcription termination/antitermination protein NusA</fullName>
    </recommendedName>
</protein>
<organism evidence="9 10">
    <name type="scientific">SAR86 cluster bacterium</name>
    <dbReference type="NCBI Taxonomy" id="2030880"/>
    <lineage>
        <taxon>Bacteria</taxon>
        <taxon>Pseudomonadati</taxon>
        <taxon>Pseudomonadota</taxon>
        <taxon>Gammaproteobacteria</taxon>
        <taxon>SAR86 cluster</taxon>
    </lineage>
</organism>
<dbReference type="SMART" id="SM00316">
    <property type="entry name" value="S1"/>
    <property type="match status" value="1"/>
</dbReference>
<dbReference type="SUPFAM" id="SSF47794">
    <property type="entry name" value="Rad51 N-terminal domain-like"/>
    <property type="match status" value="1"/>
</dbReference>
<gene>
    <name evidence="7 9" type="primary">nusA</name>
    <name evidence="9" type="ORF">EVA93_01715</name>
</gene>
<dbReference type="Pfam" id="PF08529">
    <property type="entry name" value="NusA_N"/>
    <property type="match status" value="1"/>
</dbReference>
<dbReference type="CDD" id="cd02134">
    <property type="entry name" value="KH-II_NusA_rpt1"/>
    <property type="match status" value="1"/>
</dbReference>
<dbReference type="Pfam" id="PF13184">
    <property type="entry name" value="KH_NusA_1st"/>
    <property type="match status" value="1"/>
</dbReference>
<reference evidence="9 10" key="1">
    <citation type="submission" date="2019-02" db="EMBL/GenBank/DDBJ databases">
        <title>Prokaryotic population dynamics and viral predation in marine succession experiment using metagenomics: the confinement effect.</title>
        <authorList>
            <person name="Haro-Moreno J.M."/>
            <person name="Rodriguez-Valera F."/>
            <person name="Lopez-Perez M."/>
        </authorList>
    </citation>
    <scope>NUCLEOTIDE SEQUENCE [LARGE SCALE GENOMIC DNA]</scope>
    <source>
        <strain evidence="9">MED-G160</strain>
    </source>
</reference>
<dbReference type="SUPFAM" id="SSF54814">
    <property type="entry name" value="Prokaryotic type KH domain (KH-domain type II)"/>
    <property type="match status" value="2"/>
</dbReference>
<comment type="subcellular location">
    <subcellularLocation>
        <location evidence="7">Cytoplasm</location>
    </subcellularLocation>
</comment>
<evidence type="ECO:0000256" key="4">
    <source>
        <dbReference type="ARBA" id="ARBA00022884"/>
    </source>
</evidence>
<dbReference type="InterPro" id="IPR012340">
    <property type="entry name" value="NA-bd_OB-fold"/>
</dbReference>
<evidence type="ECO:0000313" key="9">
    <source>
        <dbReference type="EMBL" id="RZO28036.1"/>
    </source>
</evidence>
<evidence type="ECO:0000256" key="1">
    <source>
        <dbReference type="ARBA" id="ARBA00022472"/>
    </source>
</evidence>
<comment type="similarity">
    <text evidence="7">Belongs to the NusA family.</text>
</comment>
<comment type="function">
    <text evidence="7">Participates in both transcription termination and antitermination.</text>
</comment>
<dbReference type="InterPro" id="IPR009019">
    <property type="entry name" value="KH_sf_prok-type"/>
</dbReference>
<dbReference type="HAMAP" id="MF_00945_B">
    <property type="entry name" value="NusA_B"/>
    <property type="match status" value="1"/>
</dbReference>
<dbReference type="CDD" id="cd04455">
    <property type="entry name" value="S1_NusA"/>
    <property type="match status" value="1"/>
</dbReference>